<keyword evidence="2" id="KW-0812">Transmembrane</keyword>
<protein>
    <recommendedName>
        <fullName evidence="3">DUF8003 domain-containing protein</fullName>
    </recommendedName>
</protein>
<dbReference type="EMBL" id="QJKJ01005196">
    <property type="protein sequence ID" value="RDX91133.1"/>
    <property type="molecule type" value="Genomic_DNA"/>
</dbReference>
<sequence length="1467" mass="157489">LSFVVPLSHKHFQNPKPNRTLFPLQSKPLCDEFASFLMAHTLHKILSYLTTISILYFTFSLASHSRHDFSIVDSDFDALYGDYTPPSPPPPPPLPHPPSLTCQEGLNGTGSLDATCDLNSSLVFHGDVYIEGNGTLNILPGVNLTCHMSGCAILINMSNEFSLQSGAVIVAGTVLVASQNAVLFGGSVINVTGLAGDPPAQTSGTPSGTQGAGGGHGGRGATCVSDNTKLPDDVWGGDAYSWSSLDKPWSYGSKGGTTVKEERYGGEGGGRIKFEVVDCIDVSGDLLANGGDGGMKGGGGSGGSIFVKAHRMTGTGTISATGGGGFAGGGGGRVSINVFSRHDNTKFFIHGGISLGCSGNAGAAGTYYDAVPRSLTICNHNLSTQTDTLLLEFPKVPLWTNVYVQNQAKALFPLYWSRVQVGGLIRLTCGAILSFGLAHYGSSEFELMAEELLMSDSIYGALRMSVKIHLMLNSKMLIDANGDSIVATSVLEASNLVVLKDSSVIHSNANLGVHGQGFLNLSGAGNLIEAQHLILSLFYSINVGPGSVLRGPLEAAGDVMTPQLYCEVENCPVELLHPPEDCNVNSSLAFTLQICRVEDVIVEGTITGSVVHFHWIRNVDVSHSGVISVSGLGCTGGLGKGKYFENGIGGGGGHGGYGGDGYYNGNFIEGGSTYGDVDLPCELGSGSGNSSLMTAGGGIIVMGSLEHSLSILTLNGSLRADGESFGDDTRGKDGRITSSIGPGGGSGGTVLLFVQILALGDSSIISTAGGQGSPSGGGGGGGGRVHFHWSNIAVGDEYVPLASINGSIITGGGFGGGQGLPGKNGSMSGTPCPRGLFGIFCEECPVGTYKNVSGSDRALCHDCPPNELPHRAIYISVRGGVAETPCPYKCISDRYHMPNCHTAFEELVYTFGGPWLFGLLLLGLLVLLAIVLSVARMKYVAGDDLPAVTPARNDTRLNHSFPFLESLNEIMETNRSEESQSHVHRLYFQGPNTFSEPWHLPHCPPEQVKDIVYEDAFNRFVDDVNSLATYHWWEGSIYSILCIIAYPLGWSWLQRCRRKKLQKLREFVRSEYDHACLRSCRSRALYEGLKVAATSDLMLAYLDFFLGGDEKRPDLPPRLYQRFPMSIIFGGDGSYMSPFSLHSDNVLTSIMSQSVPPTIWYRLVAGLNAQLRLVRRGHLKITFGPVISWLDVYANPMLATYGVRVDLAWFQPTASGYCQFGLVVYATENESMSSSCEGYDDSRITEKQTCLLSSPRNPVHHMTSNEHLMPRRMSGGILHAKSLRTLKEKKTVYYPFAFIIYNTKPIGHQDLVGLVISIILLGDFILVLLTLLQMYSLSLLSFFLVLFVLPLGVLFPFPSGISALFSQGPRKSAGLARLYALWNLMSLVNVVVAFFCGFIHYTAHSHNKLSNFQSWNFNMDESEWWMLPSGLALCKIIQARLVDCHVANQEIQDPSLYSSDTNVFWNS</sequence>
<feature type="non-terminal residue" evidence="4">
    <location>
        <position position="1"/>
    </location>
</feature>
<evidence type="ECO:0000313" key="4">
    <source>
        <dbReference type="EMBL" id="RDX91133.1"/>
    </source>
</evidence>
<feature type="region of interest" description="Disordered" evidence="1">
    <location>
        <begin position="199"/>
        <end position="222"/>
    </location>
</feature>
<dbReference type="STRING" id="157652.A0A371GLF1"/>
<reference evidence="4" key="1">
    <citation type="submission" date="2018-05" db="EMBL/GenBank/DDBJ databases">
        <title>Draft genome of Mucuna pruriens seed.</title>
        <authorList>
            <person name="Nnadi N.E."/>
            <person name="Vos R."/>
            <person name="Hasami M.H."/>
            <person name="Devisetty U.K."/>
            <person name="Aguiy J.C."/>
        </authorList>
    </citation>
    <scope>NUCLEOTIDE SEQUENCE [LARGE SCALE GENOMIC DNA]</scope>
    <source>
        <strain evidence="4">JCA_2017</strain>
    </source>
</reference>
<feature type="compositionally biased region" description="Gly residues" evidence="1">
    <location>
        <begin position="210"/>
        <end position="220"/>
    </location>
</feature>
<dbReference type="PANTHER" id="PTHR31513:SF10">
    <property type="entry name" value="TYROSINE-PROTEIN KINASE EPHRIN TYPE A_B RECEPTOR-LIKE DOMAIN-CONTAINING PROTEIN"/>
    <property type="match status" value="1"/>
</dbReference>
<evidence type="ECO:0000313" key="5">
    <source>
        <dbReference type="Proteomes" id="UP000257109"/>
    </source>
</evidence>
<feature type="transmembrane region" description="Helical" evidence="2">
    <location>
        <begin position="1338"/>
        <end position="1357"/>
    </location>
</feature>
<evidence type="ECO:0000256" key="2">
    <source>
        <dbReference type="SAM" id="Phobius"/>
    </source>
</evidence>
<dbReference type="Proteomes" id="UP000257109">
    <property type="component" value="Unassembled WGS sequence"/>
</dbReference>
<keyword evidence="2" id="KW-1133">Transmembrane helix</keyword>
<evidence type="ECO:0000256" key="1">
    <source>
        <dbReference type="SAM" id="MobiDB-lite"/>
    </source>
</evidence>
<evidence type="ECO:0000259" key="3">
    <source>
        <dbReference type="Pfam" id="PF26010"/>
    </source>
</evidence>
<organism evidence="4 5">
    <name type="scientific">Mucuna pruriens</name>
    <name type="common">Velvet bean</name>
    <name type="synonym">Dolichos pruriens</name>
    <dbReference type="NCBI Taxonomy" id="157652"/>
    <lineage>
        <taxon>Eukaryota</taxon>
        <taxon>Viridiplantae</taxon>
        <taxon>Streptophyta</taxon>
        <taxon>Embryophyta</taxon>
        <taxon>Tracheophyta</taxon>
        <taxon>Spermatophyta</taxon>
        <taxon>Magnoliopsida</taxon>
        <taxon>eudicotyledons</taxon>
        <taxon>Gunneridae</taxon>
        <taxon>Pentapetalae</taxon>
        <taxon>rosids</taxon>
        <taxon>fabids</taxon>
        <taxon>Fabales</taxon>
        <taxon>Fabaceae</taxon>
        <taxon>Papilionoideae</taxon>
        <taxon>50 kb inversion clade</taxon>
        <taxon>NPAAA clade</taxon>
        <taxon>indigoferoid/millettioid clade</taxon>
        <taxon>Phaseoleae</taxon>
        <taxon>Mucuna</taxon>
    </lineage>
</organism>
<dbReference type="PANTHER" id="PTHR31513">
    <property type="entry name" value="EPHRIN TYPE-B RECEPTOR"/>
    <property type="match status" value="1"/>
</dbReference>
<keyword evidence="5" id="KW-1185">Reference proteome</keyword>
<name>A0A371GLF1_MUCPR</name>
<feature type="transmembrane region" description="Helical" evidence="2">
    <location>
        <begin position="1378"/>
        <end position="1401"/>
    </location>
</feature>
<comment type="caution">
    <text evidence="4">The sequence shown here is derived from an EMBL/GenBank/DDBJ whole genome shotgun (WGS) entry which is preliminary data.</text>
</comment>
<keyword evidence="2" id="KW-0472">Membrane</keyword>
<feature type="transmembrane region" description="Helical" evidence="2">
    <location>
        <begin position="915"/>
        <end position="935"/>
    </location>
</feature>
<feature type="domain" description="DUF8003" evidence="3">
    <location>
        <begin position="828"/>
        <end position="900"/>
    </location>
</feature>
<accession>A0A371GLF1</accession>
<dbReference type="OrthoDB" id="122018at2759"/>
<gene>
    <name evidence="4" type="ORF">CR513_26927</name>
</gene>
<proteinExistence type="predicted"/>
<dbReference type="Pfam" id="PF26010">
    <property type="entry name" value="DUF8003"/>
    <property type="match status" value="1"/>
</dbReference>
<dbReference type="InterPro" id="IPR058316">
    <property type="entry name" value="DUF8003"/>
</dbReference>
<feature type="transmembrane region" description="Helical" evidence="2">
    <location>
        <begin position="1311"/>
        <end position="1332"/>
    </location>
</feature>